<evidence type="ECO:0000256" key="4">
    <source>
        <dbReference type="ARBA" id="ARBA00036406"/>
    </source>
</evidence>
<name>A0A6G1JHP4_9PLEO</name>
<dbReference type="AlphaFoldDB" id="A0A6G1JHP4"/>
<dbReference type="EC" id="3.5.5.1" evidence="5"/>
<dbReference type="InterPro" id="IPR000132">
    <property type="entry name" value="Nitrilase/CN_hydratase_CS"/>
</dbReference>
<keyword evidence="9" id="KW-1185">Reference proteome</keyword>
<evidence type="ECO:0000313" key="9">
    <source>
        <dbReference type="Proteomes" id="UP000799291"/>
    </source>
</evidence>
<reference evidence="8" key="1">
    <citation type="journal article" date="2020" name="Stud. Mycol.">
        <title>101 Dothideomycetes genomes: a test case for predicting lifestyles and emergence of pathogens.</title>
        <authorList>
            <person name="Haridas S."/>
            <person name="Albert R."/>
            <person name="Binder M."/>
            <person name="Bloem J."/>
            <person name="Labutti K."/>
            <person name="Salamov A."/>
            <person name="Andreopoulos B."/>
            <person name="Baker S."/>
            <person name="Barry K."/>
            <person name="Bills G."/>
            <person name="Bluhm B."/>
            <person name="Cannon C."/>
            <person name="Castanera R."/>
            <person name="Culley D."/>
            <person name="Daum C."/>
            <person name="Ezra D."/>
            <person name="Gonzalez J."/>
            <person name="Henrissat B."/>
            <person name="Kuo A."/>
            <person name="Liang C."/>
            <person name="Lipzen A."/>
            <person name="Lutzoni F."/>
            <person name="Magnuson J."/>
            <person name="Mondo S."/>
            <person name="Nolan M."/>
            <person name="Ohm R."/>
            <person name="Pangilinan J."/>
            <person name="Park H.-J."/>
            <person name="Ramirez L."/>
            <person name="Alfaro M."/>
            <person name="Sun H."/>
            <person name="Tritt A."/>
            <person name="Yoshinaga Y."/>
            <person name="Zwiers L.-H."/>
            <person name="Turgeon B."/>
            <person name="Goodwin S."/>
            <person name="Spatafora J."/>
            <person name="Crous P."/>
            <person name="Grigoriev I."/>
        </authorList>
    </citation>
    <scope>NUCLEOTIDE SEQUENCE</scope>
    <source>
        <strain evidence="8">CBS 122367</strain>
    </source>
</reference>
<gene>
    <name evidence="8" type="ORF">K458DRAFT_358829</name>
</gene>
<dbReference type="InterPro" id="IPR003010">
    <property type="entry name" value="C-N_Hydrolase"/>
</dbReference>
<evidence type="ECO:0000313" key="8">
    <source>
        <dbReference type="EMBL" id="KAF2689761.1"/>
    </source>
</evidence>
<keyword evidence="2" id="KW-0378">Hydrolase</keyword>
<dbReference type="CDD" id="cd07564">
    <property type="entry name" value="nitrilases_CHs"/>
    <property type="match status" value="1"/>
</dbReference>
<feature type="domain" description="CN hydrolase" evidence="7">
    <location>
        <begin position="6"/>
        <end position="291"/>
    </location>
</feature>
<comment type="catalytic activity">
    <reaction evidence="4">
        <text>a nitrile + 2 H2O = a carboxylate + NH4(+)</text>
        <dbReference type="Rhea" id="RHEA:21724"/>
        <dbReference type="ChEBI" id="CHEBI:15377"/>
        <dbReference type="ChEBI" id="CHEBI:18379"/>
        <dbReference type="ChEBI" id="CHEBI:28938"/>
        <dbReference type="ChEBI" id="CHEBI:29067"/>
        <dbReference type="EC" id="3.5.5.1"/>
    </reaction>
</comment>
<dbReference type="InterPro" id="IPR044149">
    <property type="entry name" value="Nitrilases_CHs"/>
</dbReference>
<proteinExistence type="inferred from homology"/>
<dbReference type="Pfam" id="PF00795">
    <property type="entry name" value="CN_hydrolase"/>
    <property type="match status" value="1"/>
</dbReference>
<dbReference type="PANTHER" id="PTHR46044">
    <property type="entry name" value="NITRILASE"/>
    <property type="match status" value="1"/>
</dbReference>
<evidence type="ECO:0000256" key="6">
    <source>
        <dbReference type="PROSITE-ProRule" id="PRU10139"/>
    </source>
</evidence>
<dbReference type="GO" id="GO:0016836">
    <property type="term" value="F:hydro-lyase activity"/>
    <property type="evidence" value="ECO:0007669"/>
    <property type="project" value="UniProtKB-ARBA"/>
</dbReference>
<dbReference type="Proteomes" id="UP000799291">
    <property type="component" value="Unassembled WGS sequence"/>
</dbReference>
<dbReference type="GO" id="GO:0000257">
    <property type="term" value="F:nitrilase activity"/>
    <property type="evidence" value="ECO:0007669"/>
    <property type="project" value="UniProtKB-EC"/>
</dbReference>
<sequence>MSGPTLRVAVTQAEPAWLDLQGSVQKTLALIAEAAQGGAKLVAFPECWVTGYPGWIWTRPVDPALNTRYILNSLVVESPEMEQIKSAAKEHGVCVALGFSERTETNSLYIAQTLISPQGEIVMKRRKLKPTHMERTIFGDGSGSDLDNVVPIDFGGDIGKLKVGTLACWEHTQPLLKYHTYSQAETVHISMWPPIDPHGGVESPGLYGMSAEGCLNLSQIYAMEGGSFVLHCTGVCNEKGISTLNTPGGLLFQTPGGGHSAVVGPDGRRLTEPFKEDDPTVEGIVYADLDLTRRVTNGAFLDVVGHYSRPDLLWLGVDKQQKQCVVVKDGVQKP</sequence>
<comment type="similarity">
    <text evidence="1">Belongs to the carbon-nitrogen hydrolase superfamily. Nitrilase family.</text>
</comment>
<keyword evidence="3" id="KW-0456">Lyase</keyword>
<dbReference type="PANTHER" id="PTHR46044:SF14">
    <property type="entry name" value="ARYLACETONITRILASE"/>
    <property type="match status" value="1"/>
</dbReference>
<dbReference type="OrthoDB" id="10250282at2759"/>
<dbReference type="InterPro" id="IPR036526">
    <property type="entry name" value="C-N_Hydrolase_sf"/>
</dbReference>
<dbReference type="PROSITE" id="PS50263">
    <property type="entry name" value="CN_HYDROLASE"/>
    <property type="match status" value="1"/>
</dbReference>
<evidence type="ECO:0000256" key="2">
    <source>
        <dbReference type="ARBA" id="ARBA00022801"/>
    </source>
</evidence>
<accession>A0A6G1JHP4</accession>
<dbReference type="PROSITE" id="PS00920">
    <property type="entry name" value="NITRIL_CHT_1"/>
    <property type="match status" value="1"/>
</dbReference>
<evidence type="ECO:0000259" key="7">
    <source>
        <dbReference type="PROSITE" id="PS50263"/>
    </source>
</evidence>
<dbReference type="EMBL" id="MU005572">
    <property type="protein sequence ID" value="KAF2689761.1"/>
    <property type="molecule type" value="Genomic_DNA"/>
</dbReference>
<dbReference type="FunFam" id="3.60.110.10:FF:000011">
    <property type="entry name" value="Cyanide hydratase"/>
    <property type="match status" value="1"/>
</dbReference>
<organism evidence="8 9">
    <name type="scientific">Lentithecium fluviatile CBS 122367</name>
    <dbReference type="NCBI Taxonomy" id="1168545"/>
    <lineage>
        <taxon>Eukaryota</taxon>
        <taxon>Fungi</taxon>
        <taxon>Dikarya</taxon>
        <taxon>Ascomycota</taxon>
        <taxon>Pezizomycotina</taxon>
        <taxon>Dothideomycetes</taxon>
        <taxon>Pleosporomycetidae</taxon>
        <taxon>Pleosporales</taxon>
        <taxon>Massarineae</taxon>
        <taxon>Lentitheciaceae</taxon>
        <taxon>Lentithecium</taxon>
    </lineage>
</organism>
<evidence type="ECO:0000256" key="5">
    <source>
        <dbReference type="ARBA" id="ARBA00039045"/>
    </source>
</evidence>
<dbReference type="Gene3D" id="3.60.110.10">
    <property type="entry name" value="Carbon-nitrogen hydrolase"/>
    <property type="match status" value="1"/>
</dbReference>
<feature type="active site" description="Proton acceptor" evidence="6">
    <location>
        <position position="46"/>
    </location>
</feature>
<evidence type="ECO:0000256" key="3">
    <source>
        <dbReference type="ARBA" id="ARBA00023239"/>
    </source>
</evidence>
<dbReference type="SUPFAM" id="SSF56317">
    <property type="entry name" value="Carbon-nitrogen hydrolase"/>
    <property type="match status" value="1"/>
</dbReference>
<evidence type="ECO:0000256" key="1">
    <source>
        <dbReference type="ARBA" id="ARBA00008129"/>
    </source>
</evidence>
<protein>
    <recommendedName>
        <fullName evidence="5">nitrilase</fullName>
        <ecNumber evidence="5">3.5.5.1</ecNumber>
    </recommendedName>
</protein>